<evidence type="ECO:0000313" key="3">
    <source>
        <dbReference type="EMBL" id="CAB4032314.1"/>
    </source>
</evidence>
<comment type="caution">
    <text evidence="3">The sequence shown here is derived from an EMBL/GenBank/DDBJ whole genome shotgun (WGS) entry which is preliminary data.</text>
</comment>
<feature type="compositionally biased region" description="Low complexity" evidence="1">
    <location>
        <begin position="15"/>
        <end position="27"/>
    </location>
</feature>
<dbReference type="Pfam" id="PF20478">
    <property type="entry name" value="P2RX7_C"/>
    <property type="match status" value="1"/>
</dbReference>
<sequence length="219" mass="24831">MASEYVTDDSENESMSESMSCSSSSDQDNSEIVEDVLAGSYQPYAHEPLAETSDEDEQEEVDVDGIPLQEIEDRYEGIQTIENWCCCGHCDARLLFGPREYRCCHEIDAANVFKSEPTEPVQCVTEHPDFNAVVLHPRVLQVAANGLRTRQGKRYKQLGSDENSYLRAIAYRLFISMVFGFMGFDNSRPLPACAYTTIRTRFPKAKNTEYTGYKSTEER</sequence>
<feature type="domain" description="P2X purinoreceptor 7 intracellular" evidence="2">
    <location>
        <begin position="62"/>
        <end position="214"/>
    </location>
</feature>
<accession>A0A6S7JQC1</accession>
<proteinExistence type="predicted"/>
<dbReference type="PANTHER" id="PTHR36981:SF1">
    <property type="entry name" value="P2X PURINORECEPTOR 7 INTRACELLULAR DOMAIN-CONTAINING PROTEIN"/>
    <property type="match status" value="1"/>
</dbReference>
<reference evidence="3" key="1">
    <citation type="submission" date="2020-04" db="EMBL/GenBank/DDBJ databases">
        <authorList>
            <person name="Alioto T."/>
            <person name="Alioto T."/>
            <person name="Gomez Garrido J."/>
        </authorList>
    </citation>
    <scope>NUCLEOTIDE SEQUENCE</scope>
    <source>
        <strain evidence="3">A484AB</strain>
    </source>
</reference>
<dbReference type="EMBL" id="CACRXK020018303">
    <property type="protein sequence ID" value="CAB4032314.1"/>
    <property type="molecule type" value="Genomic_DNA"/>
</dbReference>
<keyword evidence="4" id="KW-1185">Reference proteome</keyword>
<evidence type="ECO:0000313" key="4">
    <source>
        <dbReference type="Proteomes" id="UP001152795"/>
    </source>
</evidence>
<name>A0A6S7JQC1_PARCT</name>
<dbReference type="PANTHER" id="PTHR36981">
    <property type="entry name" value="ZGC:195170"/>
    <property type="match status" value="1"/>
</dbReference>
<feature type="compositionally biased region" description="Acidic residues" evidence="1">
    <location>
        <begin position="1"/>
        <end position="14"/>
    </location>
</feature>
<organism evidence="3 4">
    <name type="scientific">Paramuricea clavata</name>
    <name type="common">Red gorgonian</name>
    <name type="synonym">Violescent sea-whip</name>
    <dbReference type="NCBI Taxonomy" id="317549"/>
    <lineage>
        <taxon>Eukaryota</taxon>
        <taxon>Metazoa</taxon>
        <taxon>Cnidaria</taxon>
        <taxon>Anthozoa</taxon>
        <taxon>Octocorallia</taxon>
        <taxon>Malacalcyonacea</taxon>
        <taxon>Plexauridae</taxon>
        <taxon>Paramuricea</taxon>
    </lineage>
</organism>
<dbReference type="InterPro" id="IPR046815">
    <property type="entry name" value="P2RX7_C"/>
</dbReference>
<dbReference type="OrthoDB" id="6586554at2759"/>
<evidence type="ECO:0000256" key="1">
    <source>
        <dbReference type="SAM" id="MobiDB-lite"/>
    </source>
</evidence>
<feature type="compositionally biased region" description="Acidic residues" evidence="1">
    <location>
        <begin position="52"/>
        <end position="62"/>
    </location>
</feature>
<feature type="region of interest" description="Disordered" evidence="1">
    <location>
        <begin position="1"/>
        <end position="62"/>
    </location>
</feature>
<protein>
    <recommendedName>
        <fullName evidence="2">P2X purinoreceptor 7 intracellular domain-containing protein</fullName>
    </recommendedName>
</protein>
<dbReference type="AlphaFoldDB" id="A0A6S7JQC1"/>
<evidence type="ECO:0000259" key="2">
    <source>
        <dbReference type="Pfam" id="PF20478"/>
    </source>
</evidence>
<dbReference type="Proteomes" id="UP001152795">
    <property type="component" value="Unassembled WGS sequence"/>
</dbReference>
<gene>
    <name evidence="3" type="ORF">PACLA_8A047200</name>
</gene>